<protein>
    <submittedName>
        <fullName evidence="1">Jg822 protein</fullName>
    </submittedName>
</protein>
<feature type="non-terminal residue" evidence="1">
    <location>
        <position position="1"/>
    </location>
</feature>
<name>A0A8S4R412_9NEOP</name>
<dbReference type="AlphaFoldDB" id="A0A8S4R412"/>
<sequence length="46" mass="5190">VGRDAALLYGKEEQTAAQWPAALQPHRCQHGTSLLQRDEEDLHGYE</sequence>
<evidence type="ECO:0000313" key="2">
    <source>
        <dbReference type="Proteomes" id="UP000838756"/>
    </source>
</evidence>
<reference evidence="1" key="1">
    <citation type="submission" date="2022-03" db="EMBL/GenBank/DDBJ databases">
        <authorList>
            <person name="Lindestad O."/>
        </authorList>
    </citation>
    <scope>NUCLEOTIDE SEQUENCE</scope>
</reference>
<evidence type="ECO:0000313" key="1">
    <source>
        <dbReference type="EMBL" id="CAH2227909.1"/>
    </source>
</evidence>
<dbReference type="Proteomes" id="UP000838756">
    <property type="component" value="Unassembled WGS sequence"/>
</dbReference>
<dbReference type="EMBL" id="CAKXAJ010023643">
    <property type="protein sequence ID" value="CAH2227909.1"/>
    <property type="molecule type" value="Genomic_DNA"/>
</dbReference>
<comment type="caution">
    <text evidence="1">The sequence shown here is derived from an EMBL/GenBank/DDBJ whole genome shotgun (WGS) entry which is preliminary data.</text>
</comment>
<proteinExistence type="predicted"/>
<organism evidence="1 2">
    <name type="scientific">Pararge aegeria aegeria</name>
    <dbReference type="NCBI Taxonomy" id="348720"/>
    <lineage>
        <taxon>Eukaryota</taxon>
        <taxon>Metazoa</taxon>
        <taxon>Ecdysozoa</taxon>
        <taxon>Arthropoda</taxon>
        <taxon>Hexapoda</taxon>
        <taxon>Insecta</taxon>
        <taxon>Pterygota</taxon>
        <taxon>Neoptera</taxon>
        <taxon>Endopterygota</taxon>
        <taxon>Lepidoptera</taxon>
        <taxon>Glossata</taxon>
        <taxon>Ditrysia</taxon>
        <taxon>Papilionoidea</taxon>
        <taxon>Nymphalidae</taxon>
        <taxon>Satyrinae</taxon>
        <taxon>Satyrini</taxon>
        <taxon>Parargina</taxon>
        <taxon>Pararge</taxon>
    </lineage>
</organism>
<keyword evidence="2" id="KW-1185">Reference proteome</keyword>
<accession>A0A8S4R412</accession>
<dbReference type="OrthoDB" id="7476596at2759"/>
<gene>
    <name evidence="1" type="primary">jg822</name>
    <name evidence="1" type="ORF">PAEG_LOCUS8152</name>
</gene>